<dbReference type="InterPro" id="IPR020843">
    <property type="entry name" value="ER"/>
</dbReference>
<dbReference type="InterPro" id="IPR013154">
    <property type="entry name" value="ADH-like_N"/>
</dbReference>
<accession>A0A2T0ZZW8</accession>
<dbReference type="Proteomes" id="UP000237752">
    <property type="component" value="Unassembled WGS sequence"/>
</dbReference>
<dbReference type="Pfam" id="PF00107">
    <property type="entry name" value="ADH_zinc_N"/>
    <property type="match status" value="1"/>
</dbReference>
<proteinExistence type="predicted"/>
<comment type="caution">
    <text evidence="4">The sequence shown here is derived from an EMBL/GenBank/DDBJ whole genome shotgun (WGS) entry which is preliminary data.</text>
</comment>
<dbReference type="SUPFAM" id="SSF50129">
    <property type="entry name" value="GroES-like"/>
    <property type="match status" value="1"/>
</dbReference>
<name>A0A2T0ZZW8_9ACTN</name>
<dbReference type="Gene3D" id="3.40.50.720">
    <property type="entry name" value="NAD(P)-binding Rossmann-like Domain"/>
    <property type="match status" value="1"/>
</dbReference>
<dbReference type="SMART" id="SM00829">
    <property type="entry name" value="PKS_ER"/>
    <property type="match status" value="1"/>
</dbReference>
<protein>
    <submittedName>
        <fullName evidence="4">NADPH2:quinone reductase</fullName>
    </submittedName>
</protein>
<dbReference type="Pfam" id="PF08240">
    <property type="entry name" value="ADH_N"/>
    <property type="match status" value="1"/>
</dbReference>
<dbReference type="RefSeq" id="WP_170111022.1">
    <property type="nucleotide sequence ID" value="NZ_PVUE01000007.1"/>
</dbReference>
<keyword evidence="5" id="KW-1185">Reference proteome</keyword>
<dbReference type="EMBL" id="PVUE01000007">
    <property type="protein sequence ID" value="PRZ41899.1"/>
    <property type="molecule type" value="Genomic_DNA"/>
</dbReference>
<dbReference type="PANTHER" id="PTHR48106">
    <property type="entry name" value="QUINONE OXIDOREDUCTASE PIG3-RELATED"/>
    <property type="match status" value="1"/>
</dbReference>
<dbReference type="GO" id="GO:0070402">
    <property type="term" value="F:NADPH binding"/>
    <property type="evidence" value="ECO:0007669"/>
    <property type="project" value="TreeGrafter"/>
</dbReference>
<dbReference type="Gene3D" id="3.90.180.10">
    <property type="entry name" value="Medium-chain alcohol dehydrogenases, catalytic domain"/>
    <property type="match status" value="1"/>
</dbReference>
<evidence type="ECO:0000259" key="3">
    <source>
        <dbReference type="SMART" id="SM00829"/>
    </source>
</evidence>
<dbReference type="SUPFAM" id="SSF51735">
    <property type="entry name" value="NAD(P)-binding Rossmann-fold domains"/>
    <property type="match status" value="1"/>
</dbReference>
<gene>
    <name evidence="4" type="ORF">CLV47_10725</name>
</gene>
<evidence type="ECO:0000256" key="2">
    <source>
        <dbReference type="ARBA" id="ARBA00023002"/>
    </source>
</evidence>
<keyword evidence="1" id="KW-0521">NADP</keyword>
<organism evidence="4 5">
    <name type="scientific">Antricoccus suffuscus</name>
    <dbReference type="NCBI Taxonomy" id="1629062"/>
    <lineage>
        <taxon>Bacteria</taxon>
        <taxon>Bacillati</taxon>
        <taxon>Actinomycetota</taxon>
        <taxon>Actinomycetes</taxon>
        <taxon>Geodermatophilales</taxon>
        <taxon>Antricoccaceae</taxon>
        <taxon>Antricoccus</taxon>
    </lineage>
</organism>
<dbReference type="PANTHER" id="PTHR48106:SF18">
    <property type="entry name" value="QUINONE OXIDOREDUCTASE PIG3"/>
    <property type="match status" value="1"/>
</dbReference>
<evidence type="ECO:0000313" key="4">
    <source>
        <dbReference type="EMBL" id="PRZ41899.1"/>
    </source>
</evidence>
<feature type="domain" description="Enoyl reductase (ER)" evidence="3">
    <location>
        <begin position="9"/>
        <end position="332"/>
    </location>
</feature>
<keyword evidence="2" id="KW-0560">Oxidoreductase</keyword>
<dbReference type="InterPro" id="IPR013149">
    <property type="entry name" value="ADH-like_C"/>
</dbReference>
<evidence type="ECO:0000256" key="1">
    <source>
        <dbReference type="ARBA" id="ARBA00022857"/>
    </source>
</evidence>
<sequence length="335" mass="34238">MKAAVAEDGTIRIDDVAVPEPGAGEVQIKVAAAGLNAADKGLITGHYIRGTSITKPTASETATGPIRFGMEVSGVVSAVGADVSGSAVGDEVMARANGAFAEYVVTPAADIFAKPAGLSFTDAAAVPVTFITAHDALSTLGGLQEGQHVLVNAVSSGVGVAALQLAKLLGAATIVGTARNRDRLADLAEHGIATDLALDTADPQFIDKVLDATDGHGIDVIVDSVGSPEWAQHLQVLAIGGRLVSVGRSGGTSADVDLDEVARKRVSLIGATFRTRSREETSAVVRRAADVIVDGFAAGNLKVIVDRVFPLEDVAQAESWMTSGKRIGKVVVELS</sequence>
<evidence type="ECO:0000313" key="5">
    <source>
        <dbReference type="Proteomes" id="UP000237752"/>
    </source>
</evidence>
<dbReference type="InterPro" id="IPR011032">
    <property type="entry name" value="GroES-like_sf"/>
</dbReference>
<dbReference type="AlphaFoldDB" id="A0A2T0ZZW8"/>
<dbReference type="GO" id="GO:0016651">
    <property type="term" value="F:oxidoreductase activity, acting on NAD(P)H"/>
    <property type="evidence" value="ECO:0007669"/>
    <property type="project" value="TreeGrafter"/>
</dbReference>
<reference evidence="4 5" key="1">
    <citation type="submission" date="2018-03" db="EMBL/GenBank/DDBJ databases">
        <title>Genomic Encyclopedia of Archaeal and Bacterial Type Strains, Phase II (KMG-II): from individual species to whole genera.</title>
        <authorList>
            <person name="Goeker M."/>
        </authorList>
    </citation>
    <scope>NUCLEOTIDE SEQUENCE [LARGE SCALE GENOMIC DNA]</scope>
    <source>
        <strain evidence="4 5">DSM 100065</strain>
    </source>
</reference>
<dbReference type="InterPro" id="IPR036291">
    <property type="entry name" value="NAD(P)-bd_dom_sf"/>
</dbReference>